<dbReference type="EMBL" id="QMEB01000105">
    <property type="protein sequence ID" value="NMG20622.1"/>
    <property type="molecule type" value="Genomic_DNA"/>
</dbReference>
<organism evidence="1 2">
    <name type="scientific">Brasilonema bromeliae SPC951</name>
    <dbReference type="NCBI Taxonomy" id="385972"/>
    <lineage>
        <taxon>Bacteria</taxon>
        <taxon>Bacillati</taxon>
        <taxon>Cyanobacteriota</taxon>
        <taxon>Cyanophyceae</taxon>
        <taxon>Nostocales</taxon>
        <taxon>Scytonemataceae</taxon>
        <taxon>Brasilonema</taxon>
        <taxon>Bromeliae group (in: Brasilonema)</taxon>
    </lineage>
</organism>
<gene>
    <name evidence="1" type="ORF">DP116_14610</name>
</gene>
<reference evidence="1 2" key="1">
    <citation type="submission" date="2018-06" db="EMBL/GenBank/DDBJ databases">
        <title>Comparative genomics of Brasilonema spp. strains.</title>
        <authorList>
            <person name="Alvarenga D.O."/>
            <person name="Fiore M.F."/>
            <person name="Varani A.M."/>
        </authorList>
    </citation>
    <scope>NUCLEOTIDE SEQUENCE [LARGE SCALE GENOMIC DNA]</scope>
    <source>
        <strain evidence="1 2">SPC951</strain>
    </source>
</reference>
<keyword evidence="2" id="KW-1185">Reference proteome</keyword>
<comment type="caution">
    <text evidence="1">The sequence shown here is derived from an EMBL/GenBank/DDBJ whole genome shotgun (WGS) entry which is preliminary data.</text>
</comment>
<accession>A0ABX1P870</accession>
<protein>
    <submittedName>
        <fullName evidence="1">Uncharacterized protein</fullName>
    </submittedName>
</protein>
<dbReference type="RefSeq" id="WP_169155869.1">
    <property type="nucleotide sequence ID" value="NZ_CAWPJE010000091.1"/>
</dbReference>
<evidence type="ECO:0000313" key="1">
    <source>
        <dbReference type="EMBL" id="NMG20622.1"/>
    </source>
</evidence>
<evidence type="ECO:0000313" key="2">
    <source>
        <dbReference type="Proteomes" id="UP000718564"/>
    </source>
</evidence>
<proteinExistence type="predicted"/>
<sequence length="67" mass="7651">MKNKELKIRISERRLNKVRLYAAHADKTMTQVIEELIDSLKIPEIANQGTVRFTLPANSEIDSTDVP</sequence>
<name>A0ABX1P870_9CYAN</name>
<dbReference type="Proteomes" id="UP000718564">
    <property type="component" value="Unassembled WGS sequence"/>
</dbReference>